<protein>
    <submittedName>
        <fullName evidence="2">Uncharacterized protein</fullName>
    </submittedName>
</protein>
<keyword evidence="1" id="KW-0812">Transmembrane</keyword>
<dbReference type="PATRIC" id="fig|937777.3.peg.2746"/>
<keyword evidence="1" id="KW-1133">Transmembrane helix</keyword>
<sequence length="55" mass="6042">MSRSLLATLLFWFIAALCVALAVYKLAIGASTVSFRFAALALMMWAIGRYGPWNS</sequence>
<dbReference type="AlphaFoldDB" id="L0A4V3"/>
<evidence type="ECO:0000313" key="2">
    <source>
        <dbReference type="EMBL" id="AFZ68197.1"/>
    </source>
</evidence>
<dbReference type="EMBL" id="CP003382">
    <property type="protein sequence ID" value="AFZ68197.1"/>
    <property type="molecule type" value="Genomic_DNA"/>
</dbReference>
<keyword evidence="3" id="KW-1185">Reference proteome</keyword>
<organism evidence="2 3">
    <name type="scientific">Deinococcus peraridilitoris (strain DSM 19664 / LMG 22246 / CIP 109416 / KR-200)</name>
    <dbReference type="NCBI Taxonomy" id="937777"/>
    <lineage>
        <taxon>Bacteria</taxon>
        <taxon>Thermotogati</taxon>
        <taxon>Deinococcota</taxon>
        <taxon>Deinococci</taxon>
        <taxon>Deinococcales</taxon>
        <taxon>Deinococcaceae</taxon>
        <taxon>Deinococcus</taxon>
    </lineage>
</organism>
<proteinExistence type="predicted"/>
<dbReference type="KEGG" id="dpd:Deipe_2733"/>
<dbReference type="Proteomes" id="UP000010467">
    <property type="component" value="Chromosome"/>
</dbReference>
<accession>L0A4V3</accession>
<feature type="transmembrane region" description="Helical" evidence="1">
    <location>
        <begin position="30"/>
        <end position="48"/>
    </location>
</feature>
<name>L0A4V3_DEIPD</name>
<evidence type="ECO:0000256" key="1">
    <source>
        <dbReference type="SAM" id="Phobius"/>
    </source>
</evidence>
<dbReference type="STRING" id="937777.Deipe_2733"/>
<gene>
    <name evidence="2" type="ordered locus">Deipe_2733</name>
</gene>
<dbReference type="HOGENOM" id="CLU_3024627_0_0_0"/>
<dbReference type="RefSeq" id="WP_015236499.1">
    <property type="nucleotide sequence ID" value="NC_019793.1"/>
</dbReference>
<keyword evidence="1" id="KW-0472">Membrane</keyword>
<reference evidence="3" key="1">
    <citation type="submission" date="2012-03" db="EMBL/GenBank/DDBJ databases">
        <title>Complete sequence of chromosome of Deinococcus peraridilitoris DSM 19664.</title>
        <authorList>
            <person name="Lucas S."/>
            <person name="Copeland A."/>
            <person name="Lapidus A."/>
            <person name="Glavina del Rio T."/>
            <person name="Dalin E."/>
            <person name="Tice H."/>
            <person name="Bruce D."/>
            <person name="Goodwin L."/>
            <person name="Pitluck S."/>
            <person name="Peters L."/>
            <person name="Mikhailova N."/>
            <person name="Lu M."/>
            <person name="Kyrpides N."/>
            <person name="Mavromatis K."/>
            <person name="Ivanova N."/>
            <person name="Brettin T."/>
            <person name="Detter J.C."/>
            <person name="Han C."/>
            <person name="Larimer F."/>
            <person name="Land M."/>
            <person name="Hauser L."/>
            <person name="Markowitz V."/>
            <person name="Cheng J.-F."/>
            <person name="Hugenholtz P."/>
            <person name="Woyke T."/>
            <person name="Wu D."/>
            <person name="Pukall R."/>
            <person name="Steenblock K."/>
            <person name="Brambilla E."/>
            <person name="Klenk H.-P."/>
            <person name="Eisen J.A."/>
        </authorList>
    </citation>
    <scope>NUCLEOTIDE SEQUENCE [LARGE SCALE GENOMIC DNA]</scope>
    <source>
        <strain evidence="3">DSM 19664 / LMG 22246 / CIP 109416 / KR-200</strain>
    </source>
</reference>
<evidence type="ECO:0000313" key="3">
    <source>
        <dbReference type="Proteomes" id="UP000010467"/>
    </source>
</evidence>